<dbReference type="EMBL" id="PYSW02000056">
    <property type="protein sequence ID" value="KAG2373355.1"/>
    <property type="molecule type" value="Genomic_DNA"/>
</dbReference>
<protein>
    <submittedName>
        <fullName evidence="1">Uncharacterized protein</fullName>
    </submittedName>
</protein>
<reference evidence="1 2" key="1">
    <citation type="journal article" date="2018" name="BMC Genomics">
        <title>The genome of Naegleria lovaniensis, the basis for a comparative approach to unravel pathogenicity factors of the human pathogenic amoeba N. fowleri.</title>
        <authorList>
            <person name="Liechti N."/>
            <person name="Schurch N."/>
            <person name="Bruggmann R."/>
            <person name="Wittwer M."/>
        </authorList>
    </citation>
    <scope>NUCLEOTIDE SEQUENCE [LARGE SCALE GENOMIC DNA]</scope>
    <source>
        <strain evidence="1 2">ATCC 30569</strain>
    </source>
</reference>
<dbReference type="GeneID" id="68104675"/>
<comment type="caution">
    <text evidence="1">The sequence shown here is derived from an EMBL/GenBank/DDBJ whole genome shotgun (WGS) entry which is preliminary data.</text>
</comment>
<organism evidence="1 2">
    <name type="scientific">Naegleria lovaniensis</name>
    <name type="common">Amoeba</name>
    <dbReference type="NCBI Taxonomy" id="51637"/>
    <lineage>
        <taxon>Eukaryota</taxon>
        <taxon>Discoba</taxon>
        <taxon>Heterolobosea</taxon>
        <taxon>Tetramitia</taxon>
        <taxon>Eutetramitia</taxon>
        <taxon>Vahlkampfiidae</taxon>
        <taxon>Naegleria</taxon>
    </lineage>
</organism>
<dbReference type="Proteomes" id="UP000816034">
    <property type="component" value="Unassembled WGS sequence"/>
</dbReference>
<dbReference type="RefSeq" id="XP_044542529.1">
    <property type="nucleotide sequence ID" value="XM_044687964.1"/>
</dbReference>
<sequence>MSVGNNIQSYEYKEVSQELDPPSNDPPLIPFSINATTTKTRAIQSLSLWAYKERSGKLWKITEIAPDFRPLYDSSGYFILKNTQPGDDRFAIGSWIDIDQNPTFVHFKFFDPTGSIVLDGDVFDGQWRTVPT</sequence>
<proteinExistence type="predicted"/>
<name>A0AA88KBX6_NAELO</name>
<evidence type="ECO:0000313" key="2">
    <source>
        <dbReference type="Proteomes" id="UP000816034"/>
    </source>
</evidence>
<evidence type="ECO:0000313" key="1">
    <source>
        <dbReference type="EMBL" id="KAG2373355.1"/>
    </source>
</evidence>
<gene>
    <name evidence="1" type="ORF">C9374_012221</name>
</gene>
<dbReference type="AlphaFoldDB" id="A0AA88KBX6"/>
<keyword evidence="2" id="KW-1185">Reference proteome</keyword>
<accession>A0AA88KBX6</accession>